<proteinExistence type="predicted"/>
<dbReference type="EMBL" id="AP022614">
    <property type="protein sequence ID" value="BBZ43973.1"/>
    <property type="molecule type" value="Genomic_DNA"/>
</dbReference>
<organism evidence="2 3">
    <name type="scientific">Mycobacterium parmense</name>
    <dbReference type="NCBI Taxonomy" id="185642"/>
    <lineage>
        <taxon>Bacteria</taxon>
        <taxon>Bacillati</taxon>
        <taxon>Actinomycetota</taxon>
        <taxon>Actinomycetes</taxon>
        <taxon>Mycobacteriales</taxon>
        <taxon>Mycobacteriaceae</taxon>
        <taxon>Mycobacterium</taxon>
        <taxon>Mycobacterium simiae complex</taxon>
    </lineage>
</organism>
<protein>
    <submittedName>
        <fullName evidence="2">Uncharacterized protein</fullName>
    </submittedName>
</protein>
<name>A0A7I7YSI2_9MYCO</name>
<feature type="compositionally biased region" description="Polar residues" evidence="1">
    <location>
        <begin position="8"/>
        <end position="25"/>
    </location>
</feature>
<dbReference type="Proteomes" id="UP000467105">
    <property type="component" value="Chromosome"/>
</dbReference>
<feature type="region of interest" description="Disordered" evidence="1">
    <location>
        <begin position="1"/>
        <end position="34"/>
    </location>
</feature>
<keyword evidence="3" id="KW-1185">Reference proteome</keyword>
<accession>A0A7I7YSI2</accession>
<sequence length="186" mass="19699">MVAGACGHSSQHNAASSTTPTTNDAQAREDSRASQLCTQAFAASAGTAQGHARPPVDLFEIGDASQVKQRIETLSRDWREGSVPREVDFSLSSNDPDKINTVVCVRIIYIVVGHYQSASGAGSTEAVRQDYDARVVDWHSGEVVASQYFQGPDPPESAKVGTDNEAVVGDEPEDALGSWLHGVLSG</sequence>
<evidence type="ECO:0000256" key="1">
    <source>
        <dbReference type="SAM" id="MobiDB-lite"/>
    </source>
</evidence>
<evidence type="ECO:0000313" key="2">
    <source>
        <dbReference type="EMBL" id="BBZ43973.1"/>
    </source>
</evidence>
<dbReference type="AlphaFoldDB" id="A0A7I7YSI2"/>
<reference evidence="2 3" key="1">
    <citation type="journal article" date="2019" name="Emerg. Microbes Infect.">
        <title>Comprehensive subspecies identification of 175 nontuberculous mycobacteria species based on 7547 genomic profiles.</title>
        <authorList>
            <person name="Matsumoto Y."/>
            <person name="Kinjo T."/>
            <person name="Motooka D."/>
            <person name="Nabeya D."/>
            <person name="Jung N."/>
            <person name="Uechi K."/>
            <person name="Horii T."/>
            <person name="Iida T."/>
            <person name="Fujita J."/>
            <person name="Nakamura S."/>
        </authorList>
    </citation>
    <scope>NUCLEOTIDE SEQUENCE [LARGE SCALE GENOMIC DNA]</scope>
    <source>
        <strain evidence="2 3">JCM 14742</strain>
    </source>
</reference>
<gene>
    <name evidence="2" type="ORF">MPRM_12540</name>
</gene>
<evidence type="ECO:0000313" key="3">
    <source>
        <dbReference type="Proteomes" id="UP000467105"/>
    </source>
</evidence>